<dbReference type="AlphaFoldDB" id="K6WYX9"/>
<evidence type="ECO:0000256" key="1">
    <source>
        <dbReference type="ARBA" id="ARBA00023125"/>
    </source>
</evidence>
<reference evidence="3 4" key="1">
    <citation type="submission" date="2012-08" db="EMBL/GenBank/DDBJ databases">
        <title>Whole genome shotgun sequence of Gordonia rhizosphera NBRC 16068.</title>
        <authorList>
            <person name="Takarada H."/>
            <person name="Isaki S."/>
            <person name="Hosoyama A."/>
            <person name="Tsuchikane K."/>
            <person name="Katsumata H."/>
            <person name="Baba S."/>
            <person name="Ohji S."/>
            <person name="Yamazaki S."/>
            <person name="Fujita N."/>
        </authorList>
    </citation>
    <scope>NUCLEOTIDE SEQUENCE [LARGE SCALE GENOMIC DNA]</scope>
    <source>
        <strain evidence="3 4">NBRC 16068</strain>
    </source>
</reference>
<dbReference type="EMBL" id="BAHC01000145">
    <property type="protein sequence ID" value="GAB91764.1"/>
    <property type="molecule type" value="Genomic_DNA"/>
</dbReference>
<dbReference type="SUPFAM" id="SSF47413">
    <property type="entry name" value="lambda repressor-like DNA-binding domains"/>
    <property type="match status" value="1"/>
</dbReference>
<dbReference type="InterPro" id="IPR013430">
    <property type="entry name" value="Toxin_antidote_HigA"/>
</dbReference>
<dbReference type="Gene3D" id="1.10.260.40">
    <property type="entry name" value="lambda repressor-like DNA-binding domains"/>
    <property type="match status" value="1"/>
</dbReference>
<accession>K6WYX9</accession>
<dbReference type="OrthoDB" id="3174593at2"/>
<comment type="caution">
    <text evidence="3">The sequence shown here is derived from an EMBL/GenBank/DDBJ whole genome shotgun (WGS) entry which is preliminary data.</text>
</comment>
<keyword evidence="4" id="KW-1185">Reference proteome</keyword>
<dbReference type="InterPro" id="IPR001387">
    <property type="entry name" value="Cro/C1-type_HTH"/>
</dbReference>
<evidence type="ECO:0000259" key="2">
    <source>
        <dbReference type="PROSITE" id="PS50943"/>
    </source>
</evidence>
<proteinExistence type="predicted"/>
<name>K6WYX9_9ACTN</name>
<protein>
    <recommendedName>
        <fullName evidence="2">HTH cro/C1-type domain-containing protein</fullName>
    </recommendedName>
</protein>
<dbReference type="PANTHER" id="PTHR36924:SF1">
    <property type="entry name" value="ANTITOXIN HIGA-1"/>
    <property type="match status" value="1"/>
</dbReference>
<evidence type="ECO:0000313" key="3">
    <source>
        <dbReference type="EMBL" id="GAB91764.1"/>
    </source>
</evidence>
<dbReference type="CDD" id="cd00093">
    <property type="entry name" value="HTH_XRE"/>
    <property type="match status" value="1"/>
</dbReference>
<feature type="domain" description="HTH cro/C1-type" evidence="2">
    <location>
        <begin position="15"/>
        <end position="69"/>
    </location>
</feature>
<dbReference type="eggNOG" id="COG3093">
    <property type="taxonomic scope" value="Bacteria"/>
</dbReference>
<dbReference type="SMART" id="SM00530">
    <property type="entry name" value="HTH_XRE"/>
    <property type="match status" value="1"/>
</dbReference>
<organism evidence="3 4">
    <name type="scientific">Gordonia rhizosphera NBRC 16068</name>
    <dbReference type="NCBI Taxonomy" id="1108045"/>
    <lineage>
        <taxon>Bacteria</taxon>
        <taxon>Bacillati</taxon>
        <taxon>Actinomycetota</taxon>
        <taxon>Actinomycetes</taxon>
        <taxon>Mycobacteriales</taxon>
        <taxon>Gordoniaceae</taxon>
        <taxon>Gordonia</taxon>
    </lineage>
</organism>
<keyword evidence="1" id="KW-0238">DNA-binding</keyword>
<dbReference type="NCBIfam" id="TIGR02607">
    <property type="entry name" value="antidote_HigA"/>
    <property type="match status" value="1"/>
</dbReference>
<sequence>MVNGDDMNIHPGAILLDFMDEYGLSQRRLAELLGVSPRAINEIVHGRRRVTAAMSLRLGKLFGQTDSYWTNLQAEYDLRAARAQVDVSGIQTLAV</sequence>
<gene>
    <name evidence="3" type="ORF">GORHZ_145_00200</name>
</gene>
<dbReference type="PANTHER" id="PTHR36924">
    <property type="entry name" value="ANTITOXIN HIGA-1"/>
    <property type="match status" value="1"/>
</dbReference>
<dbReference type="GO" id="GO:0003677">
    <property type="term" value="F:DNA binding"/>
    <property type="evidence" value="ECO:0007669"/>
    <property type="project" value="UniProtKB-KW"/>
</dbReference>
<dbReference type="Pfam" id="PF01381">
    <property type="entry name" value="HTH_3"/>
    <property type="match status" value="1"/>
</dbReference>
<dbReference type="Proteomes" id="UP000008363">
    <property type="component" value="Unassembled WGS sequence"/>
</dbReference>
<dbReference type="InterPro" id="IPR010982">
    <property type="entry name" value="Lambda_DNA-bd_dom_sf"/>
</dbReference>
<evidence type="ECO:0000313" key="4">
    <source>
        <dbReference type="Proteomes" id="UP000008363"/>
    </source>
</evidence>
<dbReference type="PROSITE" id="PS50943">
    <property type="entry name" value="HTH_CROC1"/>
    <property type="match status" value="1"/>
</dbReference>